<keyword evidence="7" id="KW-1185">Reference proteome</keyword>
<dbReference type="EMBL" id="KZ678134">
    <property type="protein sequence ID" value="PSN68116.1"/>
    <property type="molecule type" value="Genomic_DNA"/>
</dbReference>
<dbReference type="Gene3D" id="3.90.1590.10">
    <property type="entry name" value="glutathione-dependent formaldehyde- activating enzyme (gfa)"/>
    <property type="match status" value="1"/>
</dbReference>
<dbReference type="Pfam" id="PF04828">
    <property type="entry name" value="GFA"/>
    <property type="match status" value="1"/>
</dbReference>
<reference evidence="6 7" key="1">
    <citation type="journal article" date="2018" name="Front. Microbiol.">
        <title>Genome-Wide Analysis of Corynespora cassiicola Leaf Fall Disease Putative Effectors.</title>
        <authorList>
            <person name="Lopez D."/>
            <person name="Ribeiro S."/>
            <person name="Label P."/>
            <person name="Fumanal B."/>
            <person name="Venisse J.S."/>
            <person name="Kohler A."/>
            <person name="de Oliveira R.R."/>
            <person name="Labutti K."/>
            <person name="Lipzen A."/>
            <person name="Lail K."/>
            <person name="Bauer D."/>
            <person name="Ohm R.A."/>
            <person name="Barry K.W."/>
            <person name="Spatafora J."/>
            <person name="Grigoriev I.V."/>
            <person name="Martin F.M."/>
            <person name="Pujade-Renaud V."/>
        </authorList>
    </citation>
    <scope>NUCLEOTIDE SEQUENCE [LARGE SCALE GENOMIC DNA]</scope>
    <source>
        <strain evidence="6 7">Philippines</strain>
    </source>
</reference>
<name>A0A2T2NS61_CORCC</name>
<keyword evidence="4" id="KW-0456">Lyase</keyword>
<dbReference type="GO" id="GO:0016846">
    <property type="term" value="F:carbon-sulfur lyase activity"/>
    <property type="evidence" value="ECO:0007669"/>
    <property type="project" value="InterPro"/>
</dbReference>
<dbReference type="PANTHER" id="PTHR33337:SF40">
    <property type="entry name" value="CENP-V_GFA DOMAIN-CONTAINING PROTEIN-RELATED"/>
    <property type="match status" value="1"/>
</dbReference>
<dbReference type="GO" id="GO:0046872">
    <property type="term" value="F:metal ion binding"/>
    <property type="evidence" value="ECO:0007669"/>
    <property type="project" value="UniProtKB-KW"/>
</dbReference>
<evidence type="ECO:0000256" key="3">
    <source>
        <dbReference type="ARBA" id="ARBA00022833"/>
    </source>
</evidence>
<evidence type="ECO:0000256" key="1">
    <source>
        <dbReference type="ARBA" id="ARBA00005495"/>
    </source>
</evidence>
<dbReference type="SUPFAM" id="SSF51316">
    <property type="entry name" value="Mss4-like"/>
    <property type="match status" value="1"/>
</dbReference>
<keyword evidence="2" id="KW-0479">Metal-binding</keyword>
<dbReference type="Proteomes" id="UP000240883">
    <property type="component" value="Unassembled WGS sequence"/>
</dbReference>
<accession>A0A2T2NS61</accession>
<dbReference type="PANTHER" id="PTHR33337">
    <property type="entry name" value="GFA DOMAIN-CONTAINING PROTEIN"/>
    <property type="match status" value="1"/>
</dbReference>
<dbReference type="STRING" id="1448308.A0A2T2NS61"/>
<dbReference type="AlphaFoldDB" id="A0A2T2NS61"/>
<gene>
    <name evidence="6" type="ORF">BS50DRAFT_491527</name>
</gene>
<dbReference type="PROSITE" id="PS51891">
    <property type="entry name" value="CENP_V_GFA"/>
    <property type="match status" value="1"/>
</dbReference>
<evidence type="ECO:0000313" key="7">
    <source>
        <dbReference type="Proteomes" id="UP000240883"/>
    </source>
</evidence>
<dbReference type="OrthoDB" id="6329284at2759"/>
<evidence type="ECO:0000256" key="4">
    <source>
        <dbReference type="ARBA" id="ARBA00023239"/>
    </source>
</evidence>
<dbReference type="InterPro" id="IPR006913">
    <property type="entry name" value="CENP-V/GFA"/>
</dbReference>
<comment type="similarity">
    <text evidence="1">Belongs to the Gfa family.</text>
</comment>
<protein>
    <recommendedName>
        <fullName evidence="5">CENP-V/GFA domain-containing protein</fullName>
    </recommendedName>
</protein>
<dbReference type="InterPro" id="IPR011057">
    <property type="entry name" value="Mss4-like_sf"/>
</dbReference>
<keyword evidence="3" id="KW-0862">Zinc</keyword>
<feature type="domain" description="CENP-V/GFA" evidence="5">
    <location>
        <begin position="9"/>
        <end position="136"/>
    </location>
</feature>
<sequence>MPDRYPAQITGGCLCASIRYTVTFPNEASWPPQVHHACQCTQCRKWLSSLLPIAISIPVPNISFPSQDSKDPSQLKIFESSPDVERKFCGKCGSGLTFQHLKAMPDTLELWLGTLDEEVLIGEKMAEEKPGEEPHREGGWGQDLTNIQETLFWGHKIEGVTDGGPGAKAKKWWGMIGQGTSFV</sequence>
<organism evidence="6 7">
    <name type="scientific">Corynespora cassiicola Philippines</name>
    <dbReference type="NCBI Taxonomy" id="1448308"/>
    <lineage>
        <taxon>Eukaryota</taxon>
        <taxon>Fungi</taxon>
        <taxon>Dikarya</taxon>
        <taxon>Ascomycota</taxon>
        <taxon>Pezizomycotina</taxon>
        <taxon>Dothideomycetes</taxon>
        <taxon>Pleosporomycetidae</taxon>
        <taxon>Pleosporales</taxon>
        <taxon>Corynesporascaceae</taxon>
        <taxon>Corynespora</taxon>
    </lineage>
</organism>
<evidence type="ECO:0000259" key="5">
    <source>
        <dbReference type="PROSITE" id="PS51891"/>
    </source>
</evidence>
<evidence type="ECO:0000256" key="2">
    <source>
        <dbReference type="ARBA" id="ARBA00022723"/>
    </source>
</evidence>
<evidence type="ECO:0000313" key="6">
    <source>
        <dbReference type="EMBL" id="PSN68116.1"/>
    </source>
</evidence>
<proteinExistence type="inferred from homology"/>